<keyword evidence="1" id="KW-1133">Transmembrane helix</keyword>
<dbReference type="RefSeq" id="WP_210856706.1">
    <property type="nucleotide sequence ID" value="NZ_JAGQDD010000022.1"/>
</dbReference>
<dbReference type="Proteomes" id="UP000676246">
    <property type="component" value="Unassembled WGS sequence"/>
</dbReference>
<protein>
    <submittedName>
        <fullName evidence="2">Uncharacterized protein</fullName>
    </submittedName>
</protein>
<accession>A0A940YI86</accession>
<evidence type="ECO:0000313" key="3">
    <source>
        <dbReference type="Proteomes" id="UP000676246"/>
    </source>
</evidence>
<dbReference type="EMBL" id="JAGQDD010000022">
    <property type="protein sequence ID" value="MBQ0933005.1"/>
    <property type="molecule type" value="Genomic_DNA"/>
</dbReference>
<comment type="caution">
    <text evidence="2">The sequence shown here is derived from an EMBL/GenBank/DDBJ whole genome shotgun (WGS) entry which is preliminary data.</text>
</comment>
<proteinExistence type="predicted"/>
<dbReference type="AlphaFoldDB" id="A0A940YI86"/>
<sequence length="182" mass="19342">MIRDPRSGRCHPTLVHGRTLVALLLLSLGLLAALRWSGADAGFGATVLQRPFDERIDGYDPGQALAVMAGMDTLQYRAYLRYRLLDLLFPVVLGALLAGSLCALGAPRLARMGLLAAAVDTLENLMLWYLMLQDNASAGLVQAASALTQLKWVVYGLTLGVLGVVAAQRVLRGASARGVRGG</sequence>
<gene>
    <name evidence="2" type="ORF">KAK03_21250</name>
</gene>
<evidence type="ECO:0000256" key="1">
    <source>
        <dbReference type="SAM" id="Phobius"/>
    </source>
</evidence>
<keyword evidence="3" id="KW-1185">Reference proteome</keyword>
<keyword evidence="1" id="KW-0812">Transmembrane</keyword>
<reference evidence="2 3" key="1">
    <citation type="submission" date="2021-04" db="EMBL/GenBank/DDBJ databases">
        <title>The genome sequence of Ideonella sp. 3Y2.</title>
        <authorList>
            <person name="Liu Y."/>
        </authorList>
    </citation>
    <scope>NUCLEOTIDE SEQUENCE [LARGE SCALE GENOMIC DNA]</scope>
    <source>
        <strain evidence="2 3">3Y2</strain>
    </source>
</reference>
<organism evidence="2 3">
    <name type="scientific">Ideonella alba</name>
    <dbReference type="NCBI Taxonomy" id="2824118"/>
    <lineage>
        <taxon>Bacteria</taxon>
        <taxon>Pseudomonadati</taxon>
        <taxon>Pseudomonadota</taxon>
        <taxon>Betaproteobacteria</taxon>
        <taxon>Burkholderiales</taxon>
        <taxon>Sphaerotilaceae</taxon>
        <taxon>Ideonella</taxon>
    </lineage>
</organism>
<feature type="transmembrane region" description="Helical" evidence="1">
    <location>
        <begin position="113"/>
        <end position="132"/>
    </location>
</feature>
<name>A0A940YI86_9BURK</name>
<feature type="transmembrane region" description="Helical" evidence="1">
    <location>
        <begin position="87"/>
        <end position="106"/>
    </location>
</feature>
<keyword evidence="1" id="KW-0472">Membrane</keyword>
<feature type="transmembrane region" description="Helical" evidence="1">
    <location>
        <begin position="152"/>
        <end position="171"/>
    </location>
</feature>
<evidence type="ECO:0000313" key="2">
    <source>
        <dbReference type="EMBL" id="MBQ0933005.1"/>
    </source>
</evidence>